<gene>
    <name evidence="8" type="ORF">EXN75_04920</name>
</gene>
<evidence type="ECO:0000259" key="6">
    <source>
        <dbReference type="PROSITE" id="PS51898"/>
    </source>
</evidence>
<keyword evidence="9" id="KW-1185">Reference proteome</keyword>
<reference evidence="8 9" key="1">
    <citation type="submission" date="2019-02" db="EMBL/GenBank/DDBJ databases">
        <title>Draft Genome Sequence of the Prevotella sp. BCRC 81118, Isolated from Human Feces.</title>
        <authorList>
            <person name="Huang C.-H."/>
        </authorList>
    </citation>
    <scope>NUCLEOTIDE SEQUENCE [LARGE SCALE GENOMIC DNA]</scope>
    <source>
        <strain evidence="8 9">BCRC 81118</strain>
    </source>
</reference>
<dbReference type="InterPro" id="IPR002104">
    <property type="entry name" value="Integrase_catalytic"/>
</dbReference>
<dbReference type="InterPro" id="IPR044068">
    <property type="entry name" value="CB"/>
</dbReference>
<feature type="domain" description="Tyr recombinase" evidence="6">
    <location>
        <begin position="130"/>
        <end position="313"/>
    </location>
</feature>
<evidence type="ECO:0000256" key="1">
    <source>
        <dbReference type="ARBA" id="ARBA00008857"/>
    </source>
</evidence>
<evidence type="ECO:0000313" key="9">
    <source>
        <dbReference type="Proteomes" id="UP000297872"/>
    </source>
</evidence>
<dbReference type="InterPro" id="IPR050090">
    <property type="entry name" value="Tyrosine_recombinase_XerCD"/>
</dbReference>
<dbReference type="GO" id="GO:0003677">
    <property type="term" value="F:DNA binding"/>
    <property type="evidence" value="ECO:0007669"/>
    <property type="project" value="UniProtKB-UniRule"/>
</dbReference>
<organism evidence="8 9">
    <name type="scientific">Segatella hominis</name>
    <dbReference type="NCBI Taxonomy" id="2518605"/>
    <lineage>
        <taxon>Bacteria</taxon>
        <taxon>Pseudomonadati</taxon>
        <taxon>Bacteroidota</taxon>
        <taxon>Bacteroidia</taxon>
        <taxon>Bacteroidales</taxon>
        <taxon>Prevotellaceae</taxon>
        <taxon>Segatella</taxon>
    </lineage>
</organism>
<dbReference type="SUPFAM" id="SSF56349">
    <property type="entry name" value="DNA breaking-rejoining enzymes"/>
    <property type="match status" value="1"/>
</dbReference>
<dbReference type="InterPro" id="IPR013762">
    <property type="entry name" value="Integrase-like_cat_sf"/>
</dbReference>
<dbReference type="PROSITE" id="PS51898">
    <property type="entry name" value="TYR_RECOMBINASE"/>
    <property type="match status" value="1"/>
</dbReference>
<dbReference type="GeneID" id="302994636"/>
<dbReference type="AlphaFoldDB" id="A0A4Y8VQM2"/>
<dbReference type="PROSITE" id="PS51900">
    <property type="entry name" value="CB"/>
    <property type="match status" value="1"/>
</dbReference>
<evidence type="ECO:0000256" key="4">
    <source>
        <dbReference type="ARBA" id="ARBA00023172"/>
    </source>
</evidence>
<dbReference type="GO" id="GO:0015074">
    <property type="term" value="P:DNA integration"/>
    <property type="evidence" value="ECO:0007669"/>
    <property type="project" value="UniProtKB-KW"/>
</dbReference>
<keyword evidence="2" id="KW-0229">DNA integration</keyword>
<dbReference type="InterPro" id="IPR025269">
    <property type="entry name" value="SAM-like_dom"/>
</dbReference>
<keyword evidence="3 5" id="KW-0238">DNA-binding</keyword>
<protein>
    <submittedName>
        <fullName evidence="8">Recombinase</fullName>
    </submittedName>
</protein>
<dbReference type="Pfam" id="PF13102">
    <property type="entry name" value="Phage_int_SAM_5"/>
    <property type="match status" value="1"/>
</dbReference>
<accession>A0A4Y8VQM2</accession>
<dbReference type="Proteomes" id="UP000297872">
    <property type="component" value="Unassembled WGS sequence"/>
</dbReference>
<dbReference type="InterPro" id="IPR010998">
    <property type="entry name" value="Integrase_recombinase_N"/>
</dbReference>
<dbReference type="OrthoDB" id="5326076at2"/>
<sequence length="322" mass="37211">MMYFKFEFSLGKGKKQAATKKEKKVLGWKIVHSQVEMLKKEEKFKTASNYLTAARSWTKFLQREDWTFSEMDSQEVELYQRWLSDKGICLNTISAYLRSLRAMYNRWAEEYSSNDDVCPFTKAFTGRTKTAKRSITESEIRKLHDLDLEEGSTLAMSRDIFIFSFYAMGMPFVDIAYLKKSQMKDNVIRYARHKTGQPISIALVPAMQAIISRYSSSDSIYVFPLLTTQSPDLLHREYLRRLRQYNYSLHVLSKKISSSIPLSSYVVRHSWASIAYQHNMDIGLIGKALGHTKTSTTFVYIKSLFDSNLASANQSLMQDIGI</sequence>
<dbReference type="Gene3D" id="1.10.443.10">
    <property type="entry name" value="Intergrase catalytic core"/>
    <property type="match status" value="1"/>
</dbReference>
<proteinExistence type="inferred from homology"/>
<dbReference type="RefSeq" id="WP_022109915.1">
    <property type="nucleotide sequence ID" value="NZ_CP137559.1"/>
</dbReference>
<dbReference type="GO" id="GO:0006310">
    <property type="term" value="P:DNA recombination"/>
    <property type="evidence" value="ECO:0007669"/>
    <property type="project" value="UniProtKB-KW"/>
</dbReference>
<dbReference type="Gene3D" id="1.10.150.130">
    <property type="match status" value="1"/>
</dbReference>
<evidence type="ECO:0000256" key="5">
    <source>
        <dbReference type="PROSITE-ProRule" id="PRU01248"/>
    </source>
</evidence>
<keyword evidence="4" id="KW-0233">DNA recombination</keyword>
<name>A0A4Y8VQM2_9BACT</name>
<comment type="similarity">
    <text evidence="1">Belongs to the 'phage' integrase family.</text>
</comment>
<evidence type="ECO:0000256" key="3">
    <source>
        <dbReference type="ARBA" id="ARBA00023125"/>
    </source>
</evidence>
<comment type="caution">
    <text evidence="8">The sequence shown here is derived from an EMBL/GenBank/DDBJ whole genome shotgun (WGS) entry which is preliminary data.</text>
</comment>
<feature type="domain" description="Core-binding (CB)" evidence="7">
    <location>
        <begin position="35"/>
        <end position="108"/>
    </location>
</feature>
<evidence type="ECO:0000313" key="8">
    <source>
        <dbReference type="EMBL" id="TFH82892.1"/>
    </source>
</evidence>
<dbReference type="Pfam" id="PF00589">
    <property type="entry name" value="Phage_integrase"/>
    <property type="match status" value="1"/>
</dbReference>
<dbReference type="InterPro" id="IPR011010">
    <property type="entry name" value="DNA_brk_join_enz"/>
</dbReference>
<evidence type="ECO:0000259" key="7">
    <source>
        <dbReference type="PROSITE" id="PS51900"/>
    </source>
</evidence>
<dbReference type="PANTHER" id="PTHR30349">
    <property type="entry name" value="PHAGE INTEGRASE-RELATED"/>
    <property type="match status" value="1"/>
</dbReference>
<dbReference type="PANTHER" id="PTHR30349:SF64">
    <property type="entry name" value="PROPHAGE INTEGRASE INTD-RELATED"/>
    <property type="match status" value="1"/>
</dbReference>
<evidence type="ECO:0000256" key="2">
    <source>
        <dbReference type="ARBA" id="ARBA00022908"/>
    </source>
</evidence>
<dbReference type="EMBL" id="SGVY01000009">
    <property type="protein sequence ID" value="TFH82892.1"/>
    <property type="molecule type" value="Genomic_DNA"/>
</dbReference>